<dbReference type="PRINTS" id="PR00419">
    <property type="entry name" value="ADXRDTASE"/>
</dbReference>
<dbReference type="Proteomes" id="UP000007796">
    <property type="component" value="Unassembled WGS sequence"/>
</dbReference>
<dbReference type="InterPro" id="IPR002937">
    <property type="entry name" value="Amino_oxidase"/>
</dbReference>
<reference evidence="2 3" key="1">
    <citation type="journal article" date="2011" name="Proc. Natl. Acad. Sci. U.S.A.">
        <title>Genome and transcriptome analyses of the mountain pine beetle-fungal symbiont Grosmannia clavigera, a lodgepole pine pathogen.</title>
        <authorList>
            <person name="DiGuistini S."/>
            <person name="Wang Y."/>
            <person name="Liao N.Y."/>
            <person name="Taylor G."/>
            <person name="Tanguay P."/>
            <person name="Feau N."/>
            <person name="Henrissat B."/>
            <person name="Chan S.K."/>
            <person name="Hesse-Orce U."/>
            <person name="Alamouti S.M."/>
            <person name="Tsui C.K.M."/>
            <person name="Docking R.T."/>
            <person name="Levasseur A."/>
            <person name="Haridas S."/>
            <person name="Robertson G."/>
            <person name="Birol I."/>
            <person name="Holt R.A."/>
            <person name="Marra M.A."/>
            <person name="Hamelin R.C."/>
            <person name="Hirst M."/>
            <person name="Jones S.J.M."/>
            <person name="Bohlmann J."/>
            <person name="Breuil C."/>
        </authorList>
    </citation>
    <scope>NUCLEOTIDE SEQUENCE [LARGE SCALE GENOMIC DNA]</scope>
    <source>
        <strain evidence="3">kw1407 / UAMH 11150</strain>
    </source>
</reference>
<dbReference type="EMBL" id="GL629769">
    <property type="protein sequence ID" value="EFX03191.1"/>
    <property type="molecule type" value="Genomic_DNA"/>
</dbReference>
<dbReference type="eggNOG" id="KOG0029">
    <property type="taxonomic scope" value="Eukaryota"/>
</dbReference>
<protein>
    <submittedName>
        <fullName evidence="2">Flavin containing amine oxidoreductase</fullName>
    </submittedName>
</protein>
<dbReference type="HOGENOM" id="CLU_1057887_0_0_1"/>
<dbReference type="SUPFAM" id="SSF51905">
    <property type="entry name" value="FAD/NAD(P)-binding domain"/>
    <property type="match status" value="1"/>
</dbReference>
<dbReference type="PANTHER" id="PTHR10742">
    <property type="entry name" value="FLAVIN MONOAMINE OXIDASE"/>
    <property type="match status" value="1"/>
</dbReference>
<sequence length="263" mass="28799">MDTYAVFSCSSARRDASRLVQDLKSIRRSSMVASDRPAIRSQPIHSADGPHAKPHIGVVGAGIAGLRCADILLQYGFRVTILEGRNRLGGRLHQQRLSNGHLVDMGPNWIHGTKDNPILDLIRETGTITSGNAIDDHGKELEGAVFSENGAMLPPDDGAALSTLMWTIVEEAFVHSNKHCTEIDPAESLHDFFLKRLPEHVPESTADCETRRALVMQMADLWGAFVGSPANTQSLKYFWLEECIEGGEFSSLLNPFTFSADSS</sequence>
<dbReference type="InterPro" id="IPR036188">
    <property type="entry name" value="FAD/NAD-bd_sf"/>
</dbReference>
<evidence type="ECO:0000313" key="2">
    <source>
        <dbReference type="EMBL" id="EFX03191.1"/>
    </source>
</evidence>
<keyword evidence="3" id="KW-1185">Reference proteome</keyword>
<name>F0XGA6_GROCL</name>
<dbReference type="PANTHER" id="PTHR10742:SF414">
    <property type="entry name" value="CONTAINING AMINE OXIDASE, PUTATIVE (AFU_ORTHOLOGUE AFUA_3G12150)-RELATED"/>
    <property type="match status" value="1"/>
</dbReference>
<dbReference type="GO" id="GO:0016491">
    <property type="term" value="F:oxidoreductase activity"/>
    <property type="evidence" value="ECO:0007669"/>
    <property type="project" value="InterPro"/>
</dbReference>
<dbReference type="InParanoid" id="F0XGA6"/>
<dbReference type="GeneID" id="25976186"/>
<dbReference type="GO" id="GO:0003682">
    <property type="term" value="F:chromatin binding"/>
    <property type="evidence" value="ECO:0007669"/>
    <property type="project" value="TreeGrafter"/>
</dbReference>
<dbReference type="RefSeq" id="XP_014172673.1">
    <property type="nucleotide sequence ID" value="XM_014317198.1"/>
</dbReference>
<dbReference type="AlphaFoldDB" id="F0XGA6"/>
<dbReference type="Pfam" id="PF01593">
    <property type="entry name" value="Amino_oxidase"/>
    <property type="match status" value="1"/>
</dbReference>
<proteinExistence type="predicted"/>
<evidence type="ECO:0000313" key="3">
    <source>
        <dbReference type="Proteomes" id="UP000007796"/>
    </source>
</evidence>
<dbReference type="InterPro" id="IPR050281">
    <property type="entry name" value="Flavin_monoamine_oxidase"/>
</dbReference>
<dbReference type="Gene3D" id="3.50.50.60">
    <property type="entry name" value="FAD/NAD(P)-binding domain"/>
    <property type="match status" value="1"/>
</dbReference>
<dbReference type="OrthoDB" id="5046242at2759"/>
<evidence type="ECO:0000259" key="1">
    <source>
        <dbReference type="Pfam" id="PF01593"/>
    </source>
</evidence>
<dbReference type="GO" id="GO:0050660">
    <property type="term" value="F:flavin adenine dinucleotide binding"/>
    <property type="evidence" value="ECO:0007669"/>
    <property type="project" value="TreeGrafter"/>
</dbReference>
<dbReference type="STRING" id="655863.F0XGA6"/>
<accession>F0XGA6</accession>
<dbReference type="GO" id="GO:0006338">
    <property type="term" value="P:chromatin remodeling"/>
    <property type="evidence" value="ECO:0007669"/>
    <property type="project" value="TreeGrafter"/>
</dbReference>
<organism evidence="3">
    <name type="scientific">Grosmannia clavigera (strain kw1407 / UAMH 11150)</name>
    <name type="common">Blue stain fungus</name>
    <name type="synonym">Graphiocladiella clavigera</name>
    <dbReference type="NCBI Taxonomy" id="655863"/>
    <lineage>
        <taxon>Eukaryota</taxon>
        <taxon>Fungi</taxon>
        <taxon>Dikarya</taxon>
        <taxon>Ascomycota</taxon>
        <taxon>Pezizomycotina</taxon>
        <taxon>Sordariomycetes</taxon>
        <taxon>Sordariomycetidae</taxon>
        <taxon>Ophiostomatales</taxon>
        <taxon>Ophiostomataceae</taxon>
        <taxon>Leptographium</taxon>
    </lineage>
</organism>
<gene>
    <name evidence="2" type="ORF">CMQ_3120</name>
</gene>
<feature type="domain" description="Amine oxidase" evidence="1">
    <location>
        <begin position="63"/>
        <end position="129"/>
    </location>
</feature>